<dbReference type="EMBL" id="LT670849">
    <property type="protein sequence ID" value="SHN81038.1"/>
    <property type="molecule type" value="Genomic_DNA"/>
</dbReference>
<evidence type="ECO:0000313" key="1">
    <source>
        <dbReference type="EMBL" id="SHN81038.1"/>
    </source>
</evidence>
<reference evidence="2" key="1">
    <citation type="submission" date="2016-11" db="EMBL/GenBank/DDBJ databases">
        <authorList>
            <person name="Varghese N."/>
            <person name="Submissions S."/>
        </authorList>
    </citation>
    <scope>NUCLEOTIDE SEQUENCE [LARGE SCALE GENOMIC DNA]</scope>
    <source>
        <strain evidence="2">GAS401</strain>
    </source>
</reference>
<evidence type="ECO:0000313" key="2">
    <source>
        <dbReference type="Proteomes" id="UP000184096"/>
    </source>
</evidence>
<name>A0A1M7UDK7_9BRAD</name>
<dbReference type="AlphaFoldDB" id="A0A1M7UDK7"/>
<proteinExistence type="predicted"/>
<sequence>MSARCYLKISISEFLHSFVLLALRIVGMELLAFPVLASSAACCVRVNHE</sequence>
<gene>
    <name evidence="1" type="ORF">SAMN05444170_4590</name>
</gene>
<accession>A0A1M7UDK7</accession>
<protein>
    <submittedName>
        <fullName evidence="1">Uncharacterized protein</fullName>
    </submittedName>
</protein>
<organism evidence="1 2">
    <name type="scientific">Bradyrhizobium erythrophlei</name>
    <dbReference type="NCBI Taxonomy" id="1437360"/>
    <lineage>
        <taxon>Bacteria</taxon>
        <taxon>Pseudomonadati</taxon>
        <taxon>Pseudomonadota</taxon>
        <taxon>Alphaproteobacteria</taxon>
        <taxon>Hyphomicrobiales</taxon>
        <taxon>Nitrobacteraceae</taxon>
        <taxon>Bradyrhizobium</taxon>
    </lineage>
</organism>
<keyword evidence="2" id="KW-1185">Reference proteome</keyword>
<dbReference type="Proteomes" id="UP000184096">
    <property type="component" value="Chromosome I"/>
</dbReference>